<dbReference type="GO" id="GO:1990538">
    <property type="term" value="F:xylan O-acetyltransferase activity"/>
    <property type="evidence" value="ECO:0007669"/>
    <property type="project" value="UniProtKB-ARBA"/>
</dbReference>
<keyword evidence="6" id="KW-1133">Transmembrane helix</keyword>
<evidence type="ECO:0000256" key="1">
    <source>
        <dbReference type="ARBA" id="ARBA00004323"/>
    </source>
</evidence>
<evidence type="ECO:0000256" key="9">
    <source>
        <dbReference type="SAM" id="MobiDB-lite"/>
    </source>
</evidence>
<name>A0A835EII3_9POAL</name>
<keyword evidence="3" id="KW-0808">Transferase</keyword>
<dbReference type="PANTHER" id="PTHR32285:SF243">
    <property type="entry name" value="OS06G0235000 PROTEIN"/>
    <property type="match status" value="1"/>
</dbReference>
<dbReference type="OrthoDB" id="630188at2759"/>
<feature type="domain" description="Trichome birefringence-like C-terminal" evidence="10">
    <location>
        <begin position="171"/>
        <end position="468"/>
    </location>
</feature>
<keyword evidence="13" id="KW-1185">Reference proteome</keyword>
<dbReference type="InterPro" id="IPR029962">
    <property type="entry name" value="TBL"/>
</dbReference>
<keyword evidence="8" id="KW-0472">Membrane</keyword>
<feature type="region of interest" description="Disordered" evidence="9">
    <location>
        <begin position="25"/>
        <end position="58"/>
    </location>
</feature>
<evidence type="ECO:0000256" key="4">
    <source>
        <dbReference type="ARBA" id="ARBA00022692"/>
    </source>
</evidence>
<accession>A0A835EII3</accession>
<dbReference type="Pfam" id="PF14416">
    <property type="entry name" value="PMR5N"/>
    <property type="match status" value="1"/>
</dbReference>
<dbReference type="InterPro" id="IPR025846">
    <property type="entry name" value="TBL_N"/>
</dbReference>
<evidence type="ECO:0000256" key="5">
    <source>
        <dbReference type="ARBA" id="ARBA00022968"/>
    </source>
</evidence>
<dbReference type="InterPro" id="IPR026057">
    <property type="entry name" value="TBL_C"/>
</dbReference>
<feature type="compositionally biased region" description="Low complexity" evidence="9">
    <location>
        <begin position="42"/>
        <end position="58"/>
    </location>
</feature>
<proteinExistence type="inferred from homology"/>
<comment type="subcellular location">
    <subcellularLocation>
        <location evidence="1">Golgi apparatus membrane</location>
        <topology evidence="1">Single-pass type II membrane protein</topology>
    </subcellularLocation>
</comment>
<evidence type="ECO:0000313" key="13">
    <source>
        <dbReference type="Proteomes" id="UP000636709"/>
    </source>
</evidence>
<evidence type="ECO:0000256" key="7">
    <source>
        <dbReference type="ARBA" id="ARBA00023034"/>
    </source>
</evidence>
<dbReference type="AlphaFoldDB" id="A0A835EII3"/>
<comment type="similarity">
    <text evidence="2">Belongs to the PC-esterase family. TBL subfamily.</text>
</comment>
<dbReference type="EMBL" id="JACEFO010001874">
    <property type="protein sequence ID" value="KAF8697355.1"/>
    <property type="molecule type" value="Genomic_DNA"/>
</dbReference>
<organism evidence="12 13">
    <name type="scientific">Digitaria exilis</name>
    <dbReference type="NCBI Taxonomy" id="1010633"/>
    <lineage>
        <taxon>Eukaryota</taxon>
        <taxon>Viridiplantae</taxon>
        <taxon>Streptophyta</taxon>
        <taxon>Embryophyta</taxon>
        <taxon>Tracheophyta</taxon>
        <taxon>Spermatophyta</taxon>
        <taxon>Magnoliopsida</taxon>
        <taxon>Liliopsida</taxon>
        <taxon>Poales</taxon>
        <taxon>Poaceae</taxon>
        <taxon>PACMAD clade</taxon>
        <taxon>Panicoideae</taxon>
        <taxon>Panicodae</taxon>
        <taxon>Paniceae</taxon>
        <taxon>Anthephorinae</taxon>
        <taxon>Digitaria</taxon>
    </lineage>
</organism>
<keyword evidence="5" id="KW-0735">Signal-anchor</keyword>
<keyword evidence="7" id="KW-0333">Golgi apparatus</keyword>
<evidence type="ECO:0000256" key="6">
    <source>
        <dbReference type="ARBA" id="ARBA00022989"/>
    </source>
</evidence>
<evidence type="ECO:0000256" key="2">
    <source>
        <dbReference type="ARBA" id="ARBA00007727"/>
    </source>
</evidence>
<evidence type="ECO:0000313" key="12">
    <source>
        <dbReference type="EMBL" id="KAF8697355.1"/>
    </source>
</evidence>
<keyword evidence="4" id="KW-0812">Transmembrane</keyword>
<evidence type="ECO:0008006" key="14">
    <source>
        <dbReference type="Google" id="ProtNLM"/>
    </source>
</evidence>
<evidence type="ECO:0000256" key="8">
    <source>
        <dbReference type="ARBA" id="ARBA00023136"/>
    </source>
</evidence>
<feature type="compositionally biased region" description="Basic and acidic residues" evidence="9">
    <location>
        <begin position="601"/>
        <end position="616"/>
    </location>
</feature>
<comment type="caution">
    <text evidence="12">The sequence shown here is derived from an EMBL/GenBank/DDBJ whole genome shotgun (WGS) entry which is preliminary data.</text>
</comment>
<reference evidence="12" key="1">
    <citation type="submission" date="2020-07" db="EMBL/GenBank/DDBJ databases">
        <title>Genome sequence and genetic diversity analysis of an under-domesticated orphan crop, white fonio (Digitaria exilis).</title>
        <authorList>
            <person name="Bennetzen J.L."/>
            <person name="Chen S."/>
            <person name="Ma X."/>
            <person name="Wang X."/>
            <person name="Yssel A.E.J."/>
            <person name="Chaluvadi S.R."/>
            <person name="Johnson M."/>
            <person name="Gangashetty P."/>
            <person name="Hamidou F."/>
            <person name="Sanogo M.D."/>
            <person name="Zwaenepoel A."/>
            <person name="Wallace J."/>
            <person name="Van De Peer Y."/>
            <person name="Van Deynze A."/>
        </authorList>
    </citation>
    <scope>NUCLEOTIDE SEQUENCE</scope>
    <source>
        <tissue evidence="12">Leaves</tissue>
    </source>
</reference>
<gene>
    <name evidence="12" type="ORF">HU200_035948</name>
</gene>
<dbReference type="Pfam" id="PF13839">
    <property type="entry name" value="PC-Esterase"/>
    <property type="match status" value="1"/>
</dbReference>
<evidence type="ECO:0000259" key="11">
    <source>
        <dbReference type="Pfam" id="PF14416"/>
    </source>
</evidence>
<evidence type="ECO:0000256" key="3">
    <source>
        <dbReference type="ARBA" id="ARBA00022679"/>
    </source>
</evidence>
<feature type="domain" description="Trichome birefringence-like N-terminal" evidence="11">
    <location>
        <begin position="114"/>
        <end position="165"/>
    </location>
</feature>
<feature type="region of interest" description="Disordered" evidence="9">
    <location>
        <begin position="503"/>
        <end position="616"/>
    </location>
</feature>
<dbReference type="PANTHER" id="PTHR32285">
    <property type="entry name" value="PROTEIN TRICHOME BIREFRINGENCE-LIKE 9-RELATED"/>
    <property type="match status" value="1"/>
</dbReference>
<sequence>MAEENGRQSGCLSYRSLFFRDPLSSTRRDAVQTKETEQPVHTPSSQKPSSSSPSTSSTNPAVYFLPRTTSAFLSLALLHLLCCSPDPTQWALVFSPLRNYFNGSYSSSVSAAAQSCDYSEGTWVWSPGHARRYNATACGAVKDSQDCVRNGRPDTGYLDWRWRPSAAACPLPPFDAAAFLDAVRGKHVAFVGDSMARNQAESLLCLLAAASPSFPSRLVYRETDTAAGGFRLRRWAFPTHGVTVSVYWAPFLVHATGRVDDYHLPYSSVHLDTLAERWSAEADTMDVAVLSAGHWFLKWAMFYNGSDVVGAHMLPESNNHTEIGFASPFREVIRKSLERLLIGNGGGGRTVVLATLSPSHFEKAWDDPTTCARKRPYKDGEKDVDAEAELRRVVKEEAASAVARNGGAAATIKVLDVTKLATMRPDGHPGAYMHRDPFGPGKPDKMLNDCLHSCLPGPVDTFNEILLQLLLTKSQPDDGDMVIGGRCTWSLSLSLRHLRWQRTAAGRPSAARMRGEQGQVDGEEAPSLVRRRRAGPPMADITRRSRPPVVADGARRHETVSGGASKLPVRERVAGGAQFDSIKHDREAVGGSGDGRQGGASREDARYRENGVLRDA</sequence>
<protein>
    <recommendedName>
        <fullName evidence="14">Trichome birefringence-like N-terminal domain-containing protein</fullName>
    </recommendedName>
</protein>
<dbReference type="GO" id="GO:0000139">
    <property type="term" value="C:Golgi membrane"/>
    <property type="evidence" value="ECO:0007669"/>
    <property type="project" value="UniProtKB-SubCell"/>
</dbReference>
<dbReference type="Proteomes" id="UP000636709">
    <property type="component" value="Unassembled WGS sequence"/>
</dbReference>
<evidence type="ECO:0000259" key="10">
    <source>
        <dbReference type="Pfam" id="PF13839"/>
    </source>
</evidence>
<feature type="compositionally biased region" description="Basic and acidic residues" evidence="9">
    <location>
        <begin position="26"/>
        <end position="38"/>
    </location>
</feature>